<dbReference type="GO" id="GO:0016020">
    <property type="term" value="C:membrane"/>
    <property type="evidence" value="ECO:0007669"/>
    <property type="project" value="TreeGrafter"/>
</dbReference>
<accession>A0A4R7ESD9</accession>
<dbReference type="PANTHER" id="PTHR43798">
    <property type="entry name" value="MONOACYLGLYCEROL LIPASE"/>
    <property type="match status" value="1"/>
</dbReference>
<dbReference type="Pfam" id="PF00561">
    <property type="entry name" value="Abhydrolase_1"/>
    <property type="match status" value="1"/>
</dbReference>
<organism evidence="3 4">
    <name type="scientific">Myroides indicus</name>
    <dbReference type="NCBI Taxonomy" id="1323422"/>
    <lineage>
        <taxon>Bacteria</taxon>
        <taxon>Pseudomonadati</taxon>
        <taxon>Bacteroidota</taxon>
        <taxon>Flavobacteriia</taxon>
        <taxon>Flavobacteriales</taxon>
        <taxon>Flavobacteriaceae</taxon>
        <taxon>Myroides</taxon>
    </lineage>
</organism>
<protein>
    <submittedName>
        <fullName evidence="3">Pimeloyl-ACP methyl ester carboxylesterase</fullName>
    </submittedName>
</protein>
<dbReference type="AlphaFoldDB" id="A0A4R7ESD9"/>
<dbReference type="PANTHER" id="PTHR43798:SF31">
    <property type="entry name" value="AB HYDROLASE SUPERFAMILY PROTEIN YCLE"/>
    <property type="match status" value="1"/>
</dbReference>
<keyword evidence="4" id="KW-1185">Reference proteome</keyword>
<dbReference type="InterPro" id="IPR000073">
    <property type="entry name" value="AB_hydrolase_1"/>
</dbReference>
<dbReference type="SUPFAM" id="SSF53474">
    <property type="entry name" value="alpha/beta-Hydrolases"/>
    <property type="match status" value="1"/>
</dbReference>
<evidence type="ECO:0000313" key="3">
    <source>
        <dbReference type="EMBL" id="TDS51226.1"/>
    </source>
</evidence>
<dbReference type="InterPro" id="IPR029058">
    <property type="entry name" value="AB_hydrolase_fold"/>
</dbReference>
<reference evidence="3 4" key="1">
    <citation type="submission" date="2019-03" db="EMBL/GenBank/DDBJ databases">
        <title>Genomic Encyclopedia of Archaeal and Bacterial Type Strains, Phase II (KMG-II): from individual species to whole genera.</title>
        <authorList>
            <person name="Goeker M."/>
        </authorList>
    </citation>
    <scope>NUCLEOTIDE SEQUENCE [LARGE SCALE GENOMIC DNA]</scope>
    <source>
        <strain evidence="3 4">DSM 28213</strain>
    </source>
</reference>
<dbReference type="Gene3D" id="3.40.50.1820">
    <property type="entry name" value="alpha/beta hydrolase"/>
    <property type="match status" value="1"/>
</dbReference>
<evidence type="ECO:0000313" key="4">
    <source>
        <dbReference type="Proteomes" id="UP000295215"/>
    </source>
</evidence>
<gene>
    <name evidence="3" type="ORF">C8P70_14110</name>
</gene>
<keyword evidence="1" id="KW-0378">Hydrolase</keyword>
<dbReference type="InterPro" id="IPR050266">
    <property type="entry name" value="AB_hydrolase_sf"/>
</dbReference>
<proteinExistence type="predicted"/>
<dbReference type="EMBL" id="SOAG01000041">
    <property type="protein sequence ID" value="TDS51226.1"/>
    <property type="molecule type" value="Genomic_DNA"/>
</dbReference>
<comment type="caution">
    <text evidence="3">The sequence shown here is derived from an EMBL/GenBank/DDBJ whole genome shotgun (WGS) entry which is preliminary data.</text>
</comment>
<feature type="domain" description="AB hydrolase-1" evidence="2">
    <location>
        <begin position="61"/>
        <end position="299"/>
    </location>
</feature>
<dbReference type="RefSeq" id="WP_133713729.1">
    <property type="nucleotide sequence ID" value="NZ_SOAG01000041.1"/>
</dbReference>
<dbReference type="OrthoDB" id="9780932at2"/>
<sequence length="320" mass="35990">MGYSSYKKIGVLLFFLIQLLPYALFAQTNTEYFAIENTPLYQIKTSDVNLAIRYKKGHDIPIVFIHGSWDDHNSWLPVAEELNKTVTNSIILYDRRGHSASSPDKKQGTISIDVKDVLSLLDALEIKKAHFIGHSYGANITIELANNHPDRVESIVLYEPPIFGMLKGQSEYKQILSEVQSEMQKSKTLLEQGYIEQGTFNFIEKVAFGEGSWYSIFDERARNTMTASYATWLDQANDPERLNIKPENLNQFKGRITLITGSNSILVYPAVAKEIKQKVNSIELNTIQGAGHGGLISHPKQTANIIIAHLSPEKNTESTQ</sequence>
<evidence type="ECO:0000256" key="1">
    <source>
        <dbReference type="ARBA" id="ARBA00022801"/>
    </source>
</evidence>
<name>A0A4R7ESD9_9FLAO</name>
<dbReference type="GO" id="GO:0016787">
    <property type="term" value="F:hydrolase activity"/>
    <property type="evidence" value="ECO:0007669"/>
    <property type="project" value="UniProtKB-KW"/>
</dbReference>
<evidence type="ECO:0000259" key="2">
    <source>
        <dbReference type="Pfam" id="PF00561"/>
    </source>
</evidence>
<dbReference type="Proteomes" id="UP000295215">
    <property type="component" value="Unassembled WGS sequence"/>
</dbReference>